<evidence type="ECO:0000313" key="2">
    <source>
        <dbReference type="EMBL" id="MPM66281.1"/>
    </source>
</evidence>
<name>A0A645BNX8_9ZZZZ</name>
<accession>A0A645BNX8</accession>
<dbReference type="AlphaFoldDB" id="A0A645BNX8"/>
<reference evidence="2" key="1">
    <citation type="submission" date="2019-08" db="EMBL/GenBank/DDBJ databases">
        <authorList>
            <person name="Kucharzyk K."/>
            <person name="Murdoch R.W."/>
            <person name="Higgins S."/>
            <person name="Loffler F."/>
        </authorList>
    </citation>
    <scope>NUCLEOTIDE SEQUENCE</scope>
</reference>
<feature type="region of interest" description="Disordered" evidence="1">
    <location>
        <begin position="97"/>
        <end position="136"/>
    </location>
</feature>
<protein>
    <submittedName>
        <fullName evidence="2">Uncharacterized protein</fullName>
    </submittedName>
</protein>
<gene>
    <name evidence="2" type="ORF">SDC9_113188</name>
</gene>
<proteinExistence type="predicted"/>
<feature type="compositionally biased region" description="Basic residues" evidence="1">
    <location>
        <begin position="97"/>
        <end position="106"/>
    </location>
</feature>
<sequence length="151" mass="16329">MADLDGKGVFVAGVGGVGPLRQGNALKHFPLQSHNKVGAGVNLQVSVLQALKIAAVGFRRGAGIAHVVDDDSLHLLQLRAGAGPWIHRQKLLRHIVRQHHRRRRNTGAKLSPNPNAGGGDHKDRRQAQRKKPWIQTPSFFSVSHVLSAPAP</sequence>
<dbReference type="EMBL" id="VSSQ01020984">
    <property type="protein sequence ID" value="MPM66281.1"/>
    <property type="molecule type" value="Genomic_DNA"/>
</dbReference>
<evidence type="ECO:0000256" key="1">
    <source>
        <dbReference type="SAM" id="MobiDB-lite"/>
    </source>
</evidence>
<organism evidence="2">
    <name type="scientific">bioreactor metagenome</name>
    <dbReference type="NCBI Taxonomy" id="1076179"/>
    <lineage>
        <taxon>unclassified sequences</taxon>
        <taxon>metagenomes</taxon>
        <taxon>ecological metagenomes</taxon>
    </lineage>
</organism>
<comment type="caution">
    <text evidence="2">The sequence shown here is derived from an EMBL/GenBank/DDBJ whole genome shotgun (WGS) entry which is preliminary data.</text>
</comment>